<feature type="non-terminal residue" evidence="4">
    <location>
        <position position="1"/>
    </location>
</feature>
<dbReference type="GO" id="GO:0003960">
    <property type="term" value="F:quinone reductase (NADPH) activity"/>
    <property type="evidence" value="ECO:0007669"/>
    <property type="project" value="InterPro"/>
</dbReference>
<dbReference type="Pfam" id="PF00107">
    <property type="entry name" value="ADH_zinc_N"/>
    <property type="match status" value="1"/>
</dbReference>
<dbReference type="EMBL" id="JAAYYV010000079">
    <property type="protein sequence ID" value="NLF53368.1"/>
    <property type="molecule type" value="Genomic_DNA"/>
</dbReference>
<dbReference type="CDD" id="cd05286">
    <property type="entry name" value="QOR2"/>
    <property type="match status" value="1"/>
</dbReference>
<dbReference type="FunFam" id="3.40.50.720:FF:000053">
    <property type="entry name" value="Quinone oxidoreductase 1"/>
    <property type="match status" value="1"/>
</dbReference>
<dbReference type="PROSITE" id="PS01162">
    <property type="entry name" value="QOR_ZETA_CRYSTAL"/>
    <property type="match status" value="1"/>
</dbReference>
<dbReference type="InterPro" id="IPR036291">
    <property type="entry name" value="NAD(P)-bd_dom_sf"/>
</dbReference>
<dbReference type="GO" id="GO:0035925">
    <property type="term" value="F:mRNA 3'-UTR AU-rich region binding"/>
    <property type="evidence" value="ECO:0007669"/>
    <property type="project" value="TreeGrafter"/>
</dbReference>
<feature type="domain" description="Enoyl reductase (ER)" evidence="3">
    <location>
        <begin position="1"/>
        <end position="255"/>
    </location>
</feature>
<dbReference type="InterPro" id="IPR020843">
    <property type="entry name" value="ER"/>
</dbReference>
<dbReference type="GO" id="GO:0008270">
    <property type="term" value="F:zinc ion binding"/>
    <property type="evidence" value="ECO:0007669"/>
    <property type="project" value="InterPro"/>
</dbReference>
<comment type="caution">
    <text evidence="4">The sequence shown here is derived from an EMBL/GenBank/DDBJ whole genome shotgun (WGS) entry which is preliminary data.</text>
</comment>
<keyword evidence="1" id="KW-0521">NADP</keyword>
<keyword evidence="2" id="KW-0560">Oxidoreductase</keyword>
<dbReference type="GO" id="GO:0005829">
    <property type="term" value="C:cytosol"/>
    <property type="evidence" value="ECO:0007669"/>
    <property type="project" value="TreeGrafter"/>
</dbReference>
<reference evidence="4 5" key="1">
    <citation type="journal article" date="2020" name="Biotechnol. Biofuels">
        <title>New insights from the biogas microbiome by comprehensive genome-resolved metagenomics of nearly 1600 species originating from multiple anaerobic digesters.</title>
        <authorList>
            <person name="Campanaro S."/>
            <person name="Treu L."/>
            <person name="Rodriguez-R L.M."/>
            <person name="Kovalovszki A."/>
            <person name="Ziels R.M."/>
            <person name="Maus I."/>
            <person name="Zhu X."/>
            <person name="Kougias P.G."/>
            <person name="Basile A."/>
            <person name="Luo G."/>
            <person name="Schluter A."/>
            <person name="Konstantinidis K.T."/>
            <person name="Angelidaki I."/>
        </authorList>
    </citation>
    <scope>NUCLEOTIDE SEQUENCE [LARGE SCALE GENOMIC DNA]</scope>
    <source>
        <strain evidence="4">AS06rmzACSIP_256</strain>
    </source>
</reference>
<dbReference type="Gene3D" id="3.90.180.10">
    <property type="entry name" value="Medium-chain alcohol dehydrogenases, catalytic domain"/>
    <property type="match status" value="1"/>
</dbReference>
<dbReference type="SUPFAM" id="SSF51735">
    <property type="entry name" value="NAD(P)-binding Rossmann-fold domains"/>
    <property type="match status" value="1"/>
</dbReference>
<dbReference type="PANTHER" id="PTHR48106:SF13">
    <property type="entry name" value="QUINONE OXIDOREDUCTASE-RELATED"/>
    <property type="match status" value="1"/>
</dbReference>
<evidence type="ECO:0000256" key="1">
    <source>
        <dbReference type="ARBA" id="ARBA00022857"/>
    </source>
</evidence>
<evidence type="ECO:0000259" key="3">
    <source>
        <dbReference type="SMART" id="SM00829"/>
    </source>
</evidence>
<dbReference type="PANTHER" id="PTHR48106">
    <property type="entry name" value="QUINONE OXIDOREDUCTASE PIG3-RELATED"/>
    <property type="match status" value="1"/>
</dbReference>
<dbReference type="Proteomes" id="UP000536534">
    <property type="component" value="Unassembled WGS sequence"/>
</dbReference>
<evidence type="ECO:0000256" key="2">
    <source>
        <dbReference type="ARBA" id="ARBA00023002"/>
    </source>
</evidence>
<dbReference type="InterPro" id="IPR002364">
    <property type="entry name" value="Quin_OxRdtase/zeta-crystal_CS"/>
</dbReference>
<dbReference type="AlphaFoldDB" id="A0A7X7R7J3"/>
<sequence>VEAVGEGVTELAVGDRVAYAGGPLGAYAETRNIDAGLLVRLPDAISFEQGAAMMMQGLTAQYLLRSTYPVQAGETVLVHAAAGGVGSIMVQWAKALGATVIGTVGSDAKADKVRALGCDHAIVYTREKFPERVREITGGVGVPVVYDSIGKDTFLDSLACLRRRGLMVSYGNATGPVPPFECALLMKMGSLYVTRPTLFDYIADRRELLERAGELFEVVAAGKVKIEIGQRFALREAAEAHRALEARLTTGSTVLLP</sequence>
<organism evidence="4 5">
    <name type="scientific">Thauera phenolivorans</name>
    <dbReference type="NCBI Taxonomy" id="1792543"/>
    <lineage>
        <taxon>Bacteria</taxon>
        <taxon>Pseudomonadati</taxon>
        <taxon>Pseudomonadota</taxon>
        <taxon>Betaproteobacteria</taxon>
        <taxon>Rhodocyclales</taxon>
        <taxon>Zoogloeaceae</taxon>
        <taxon>Thauera</taxon>
    </lineage>
</organism>
<dbReference type="InterPro" id="IPR047618">
    <property type="entry name" value="QOR-like"/>
</dbReference>
<gene>
    <name evidence="4" type="ORF">GX576_02980</name>
</gene>
<protein>
    <submittedName>
        <fullName evidence="4">Quinone oxidoreductase</fullName>
    </submittedName>
</protein>
<dbReference type="SMART" id="SM00829">
    <property type="entry name" value="PKS_ER"/>
    <property type="match status" value="1"/>
</dbReference>
<dbReference type="InterPro" id="IPR011032">
    <property type="entry name" value="GroES-like_sf"/>
</dbReference>
<proteinExistence type="predicted"/>
<dbReference type="InterPro" id="IPR013149">
    <property type="entry name" value="ADH-like_C"/>
</dbReference>
<evidence type="ECO:0000313" key="4">
    <source>
        <dbReference type="EMBL" id="NLF53368.1"/>
    </source>
</evidence>
<dbReference type="GO" id="GO:0070402">
    <property type="term" value="F:NADPH binding"/>
    <property type="evidence" value="ECO:0007669"/>
    <property type="project" value="TreeGrafter"/>
</dbReference>
<name>A0A7X7R7J3_9RHOO</name>
<accession>A0A7X7R7J3</accession>
<evidence type="ECO:0000313" key="5">
    <source>
        <dbReference type="Proteomes" id="UP000536534"/>
    </source>
</evidence>
<dbReference type="Gene3D" id="3.40.50.720">
    <property type="entry name" value="NAD(P)-binding Rossmann-like Domain"/>
    <property type="match status" value="1"/>
</dbReference>
<dbReference type="SUPFAM" id="SSF50129">
    <property type="entry name" value="GroES-like"/>
    <property type="match status" value="1"/>
</dbReference>